<feature type="compositionally biased region" description="Basic and acidic residues" evidence="1">
    <location>
        <begin position="125"/>
        <end position="141"/>
    </location>
</feature>
<name>A0A812QJE4_9DINO</name>
<reference evidence="2" key="1">
    <citation type="submission" date="2021-02" db="EMBL/GenBank/DDBJ databases">
        <authorList>
            <person name="Dougan E. K."/>
            <person name="Rhodes N."/>
            <person name="Thang M."/>
            <person name="Chan C."/>
        </authorList>
    </citation>
    <scope>NUCLEOTIDE SEQUENCE</scope>
</reference>
<feature type="compositionally biased region" description="Gly residues" evidence="1">
    <location>
        <begin position="112"/>
        <end position="121"/>
    </location>
</feature>
<feature type="region of interest" description="Disordered" evidence="1">
    <location>
        <begin position="91"/>
        <end position="156"/>
    </location>
</feature>
<gene>
    <name evidence="2" type="ORF">SNAT2548_LOCUS20973</name>
</gene>
<evidence type="ECO:0000313" key="3">
    <source>
        <dbReference type="Proteomes" id="UP000604046"/>
    </source>
</evidence>
<dbReference type="AlphaFoldDB" id="A0A812QJE4"/>
<protein>
    <submittedName>
        <fullName evidence="2">Uncharacterized protein</fullName>
    </submittedName>
</protein>
<dbReference type="EMBL" id="CAJNDS010002231">
    <property type="protein sequence ID" value="CAE7384463.1"/>
    <property type="molecule type" value="Genomic_DNA"/>
</dbReference>
<evidence type="ECO:0000256" key="1">
    <source>
        <dbReference type="SAM" id="MobiDB-lite"/>
    </source>
</evidence>
<keyword evidence="3" id="KW-1185">Reference proteome</keyword>
<accession>A0A812QJE4</accession>
<dbReference type="Proteomes" id="UP000604046">
    <property type="component" value="Unassembled WGS sequence"/>
</dbReference>
<comment type="caution">
    <text evidence="2">The sequence shown here is derived from an EMBL/GenBank/DDBJ whole genome shotgun (WGS) entry which is preliminary data.</text>
</comment>
<feature type="compositionally biased region" description="Basic and acidic residues" evidence="1">
    <location>
        <begin position="91"/>
        <end position="110"/>
    </location>
</feature>
<proteinExistence type="predicted"/>
<organism evidence="2 3">
    <name type="scientific">Symbiodinium natans</name>
    <dbReference type="NCBI Taxonomy" id="878477"/>
    <lineage>
        <taxon>Eukaryota</taxon>
        <taxon>Sar</taxon>
        <taxon>Alveolata</taxon>
        <taxon>Dinophyceae</taxon>
        <taxon>Suessiales</taxon>
        <taxon>Symbiodiniaceae</taxon>
        <taxon>Symbiodinium</taxon>
    </lineage>
</organism>
<evidence type="ECO:0000313" key="2">
    <source>
        <dbReference type="EMBL" id="CAE7384463.1"/>
    </source>
</evidence>
<sequence>MPVPPRRCMLLDDFLKEPTRFVRGNAFLQRAAPTGSSSQIVGIMQAIADDFVQDLQKEQSEEATNQKSFEALMAAKATESKVLEQQILAKTEEKADSKSSLEATKKEHTFGGHQGYNGLAGGRCEVPRDRGQALRFQRREVPGAQQDPRCRDGCSF</sequence>